<accession>A0A3M0J631</accession>
<sequence length="161" mass="17717">MLEKLMEAVAPSCRLKDFLRDHGGINKEKMLKSQKKLTFALLGLNHGGKLHHCVMRRSEVVLGLHGKVLIVGSYKAGFREKLLEDFPMPDGANSSCSKRDLLLDKAQPVGNNGSALGKNPDNLSWKRKERKPGTKSSLEEGMGGVKAIEGLVVISHYHTMI</sequence>
<evidence type="ECO:0000256" key="1">
    <source>
        <dbReference type="SAM" id="MobiDB-lite"/>
    </source>
</evidence>
<dbReference type="AlphaFoldDB" id="A0A3M0J631"/>
<gene>
    <name evidence="2" type="ORF">DUI87_26878</name>
</gene>
<feature type="region of interest" description="Disordered" evidence="1">
    <location>
        <begin position="107"/>
        <end position="140"/>
    </location>
</feature>
<evidence type="ECO:0000313" key="2">
    <source>
        <dbReference type="EMBL" id="RMB96811.1"/>
    </source>
</evidence>
<dbReference type="Proteomes" id="UP000269221">
    <property type="component" value="Unassembled WGS sequence"/>
</dbReference>
<comment type="caution">
    <text evidence="2">The sequence shown here is derived from an EMBL/GenBank/DDBJ whole genome shotgun (WGS) entry which is preliminary data.</text>
</comment>
<protein>
    <submittedName>
        <fullName evidence="2">Uncharacterized protein</fullName>
    </submittedName>
</protein>
<proteinExistence type="predicted"/>
<reference evidence="2 3" key="1">
    <citation type="submission" date="2018-07" db="EMBL/GenBank/DDBJ databases">
        <title>A high quality draft genome assembly of the barn swallow (H. rustica rustica).</title>
        <authorList>
            <person name="Formenti G."/>
            <person name="Chiara M."/>
            <person name="Poveda L."/>
            <person name="Francoijs K.-J."/>
            <person name="Bonisoli-Alquati A."/>
            <person name="Canova L."/>
            <person name="Gianfranceschi L."/>
            <person name="Horner D.S."/>
            <person name="Saino N."/>
        </authorList>
    </citation>
    <scope>NUCLEOTIDE SEQUENCE [LARGE SCALE GENOMIC DNA]</scope>
    <source>
        <strain evidence="2">Chelidonia</strain>
        <tissue evidence="2">Blood</tissue>
    </source>
</reference>
<dbReference type="EMBL" id="QRBI01000172">
    <property type="protein sequence ID" value="RMB96811.1"/>
    <property type="molecule type" value="Genomic_DNA"/>
</dbReference>
<evidence type="ECO:0000313" key="3">
    <source>
        <dbReference type="Proteomes" id="UP000269221"/>
    </source>
</evidence>
<keyword evidence="3" id="KW-1185">Reference proteome</keyword>
<organism evidence="2 3">
    <name type="scientific">Hirundo rustica rustica</name>
    <dbReference type="NCBI Taxonomy" id="333673"/>
    <lineage>
        <taxon>Eukaryota</taxon>
        <taxon>Metazoa</taxon>
        <taxon>Chordata</taxon>
        <taxon>Craniata</taxon>
        <taxon>Vertebrata</taxon>
        <taxon>Euteleostomi</taxon>
        <taxon>Archelosauria</taxon>
        <taxon>Archosauria</taxon>
        <taxon>Dinosauria</taxon>
        <taxon>Saurischia</taxon>
        <taxon>Theropoda</taxon>
        <taxon>Coelurosauria</taxon>
        <taxon>Aves</taxon>
        <taxon>Neognathae</taxon>
        <taxon>Neoaves</taxon>
        <taxon>Telluraves</taxon>
        <taxon>Australaves</taxon>
        <taxon>Passeriformes</taxon>
        <taxon>Sylvioidea</taxon>
        <taxon>Hirundinidae</taxon>
        <taxon>Hirundo</taxon>
    </lineage>
</organism>
<name>A0A3M0J631_HIRRU</name>